<sequence>MTSSFPAPLSASSRSAASPAVTAGIVERLRAAGCVFAEDEAALMLSTARGPAELDAMVGRRVRGFPLEQVLGWAEFCGLRVTVAPGVFVPRRRTEFLVAQATALLREANGGDSTDGTDGSHAGIVLDLCCGTGAVGVAVAAALGPGSCELHAADIDPVAVACARGNLAAAGGRVYESDLYAALPRELLGRVGLLVANAPYVPTDAIALLPPEARDHEPLVALDGGADGLDVQRRVAEGAARWLTPGGQLLIETSERQAARTVAAVARGGLEPRVAACEELGATVVIGAKPDRSTAQGTASATASAPVTAPGAGGHTAA</sequence>
<dbReference type="InterPro" id="IPR050320">
    <property type="entry name" value="N5-glutamine_MTase"/>
</dbReference>
<dbReference type="InterPro" id="IPR007848">
    <property type="entry name" value="Small_mtfrase_dom"/>
</dbReference>
<comment type="catalytic activity">
    <reaction evidence="5">
        <text>L-glutaminyl-[peptide chain release factor] + S-adenosyl-L-methionine = N(5)-methyl-L-glutaminyl-[peptide chain release factor] + S-adenosyl-L-homocysteine + H(+)</text>
        <dbReference type="Rhea" id="RHEA:42896"/>
        <dbReference type="Rhea" id="RHEA-COMP:10271"/>
        <dbReference type="Rhea" id="RHEA-COMP:10272"/>
        <dbReference type="ChEBI" id="CHEBI:15378"/>
        <dbReference type="ChEBI" id="CHEBI:30011"/>
        <dbReference type="ChEBI" id="CHEBI:57856"/>
        <dbReference type="ChEBI" id="CHEBI:59789"/>
        <dbReference type="ChEBI" id="CHEBI:61891"/>
        <dbReference type="EC" id="2.1.1.297"/>
    </reaction>
</comment>
<evidence type="ECO:0000256" key="1">
    <source>
        <dbReference type="ARBA" id="ARBA00012771"/>
    </source>
</evidence>
<keyword evidence="2" id="KW-0489">Methyltransferase</keyword>
<feature type="compositionally biased region" description="Low complexity" evidence="6">
    <location>
        <begin position="294"/>
        <end position="310"/>
    </location>
</feature>
<evidence type="ECO:0000256" key="4">
    <source>
        <dbReference type="ARBA" id="ARBA00022691"/>
    </source>
</evidence>
<dbReference type="SUPFAM" id="SSF53335">
    <property type="entry name" value="S-adenosyl-L-methionine-dependent methyltransferases"/>
    <property type="match status" value="1"/>
</dbReference>
<dbReference type="InterPro" id="IPR029063">
    <property type="entry name" value="SAM-dependent_MTases_sf"/>
</dbReference>
<gene>
    <name evidence="8" type="ORF">ACFQVC_11425</name>
</gene>
<proteinExistence type="predicted"/>
<dbReference type="InterPro" id="IPR004556">
    <property type="entry name" value="HemK-like"/>
</dbReference>
<evidence type="ECO:0000313" key="8">
    <source>
        <dbReference type="EMBL" id="MFC7304828.1"/>
    </source>
</evidence>
<feature type="region of interest" description="Disordered" evidence="6">
    <location>
        <begin position="294"/>
        <end position="318"/>
    </location>
</feature>
<dbReference type="EMBL" id="JBHTCF010000004">
    <property type="protein sequence ID" value="MFC7304828.1"/>
    <property type="molecule type" value="Genomic_DNA"/>
</dbReference>
<evidence type="ECO:0000259" key="7">
    <source>
        <dbReference type="Pfam" id="PF05175"/>
    </source>
</evidence>
<name>A0ABW2JFJ8_9ACTN</name>
<feature type="domain" description="Methyltransferase small" evidence="7">
    <location>
        <begin position="121"/>
        <end position="200"/>
    </location>
</feature>
<comment type="caution">
    <text evidence="8">The sequence shown here is derived from an EMBL/GenBank/DDBJ whole genome shotgun (WGS) entry which is preliminary data.</text>
</comment>
<keyword evidence="4" id="KW-0949">S-adenosyl-L-methionine</keyword>
<reference evidence="9" key="1">
    <citation type="journal article" date="2019" name="Int. J. Syst. Evol. Microbiol.">
        <title>The Global Catalogue of Microorganisms (GCM) 10K type strain sequencing project: providing services to taxonomists for standard genome sequencing and annotation.</title>
        <authorList>
            <consortium name="The Broad Institute Genomics Platform"/>
            <consortium name="The Broad Institute Genome Sequencing Center for Infectious Disease"/>
            <person name="Wu L."/>
            <person name="Ma J."/>
        </authorList>
    </citation>
    <scope>NUCLEOTIDE SEQUENCE [LARGE SCALE GENOMIC DNA]</scope>
    <source>
        <strain evidence="9">SYNS20</strain>
    </source>
</reference>
<dbReference type="NCBIfam" id="TIGR03704">
    <property type="entry name" value="PrmC_rel_meth"/>
    <property type="match status" value="1"/>
</dbReference>
<evidence type="ECO:0000256" key="2">
    <source>
        <dbReference type="ARBA" id="ARBA00022603"/>
    </source>
</evidence>
<accession>A0ABW2JFJ8</accession>
<evidence type="ECO:0000313" key="9">
    <source>
        <dbReference type="Proteomes" id="UP001596523"/>
    </source>
</evidence>
<keyword evidence="9" id="KW-1185">Reference proteome</keyword>
<dbReference type="Pfam" id="PF05175">
    <property type="entry name" value="MTS"/>
    <property type="match status" value="1"/>
</dbReference>
<organism evidence="8 9">
    <name type="scientific">Streptomyces monticola</name>
    <dbReference type="NCBI Taxonomy" id="2666263"/>
    <lineage>
        <taxon>Bacteria</taxon>
        <taxon>Bacillati</taxon>
        <taxon>Actinomycetota</taxon>
        <taxon>Actinomycetes</taxon>
        <taxon>Kitasatosporales</taxon>
        <taxon>Streptomycetaceae</taxon>
        <taxon>Streptomyces</taxon>
    </lineage>
</organism>
<dbReference type="Gene3D" id="3.40.50.150">
    <property type="entry name" value="Vaccinia Virus protein VP39"/>
    <property type="match status" value="1"/>
</dbReference>
<dbReference type="NCBIfam" id="TIGR00536">
    <property type="entry name" value="hemK_fam"/>
    <property type="match status" value="1"/>
</dbReference>
<keyword evidence="3" id="KW-0808">Transferase</keyword>
<dbReference type="PANTHER" id="PTHR18895:SF74">
    <property type="entry name" value="MTRF1L RELEASE FACTOR GLUTAMINE METHYLTRANSFERASE"/>
    <property type="match status" value="1"/>
</dbReference>
<protein>
    <recommendedName>
        <fullName evidence="1">peptide chain release factor N(5)-glutamine methyltransferase</fullName>
        <ecNumber evidence="1">2.1.1.297</ecNumber>
    </recommendedName>
</protein>
<dbReference type="EC" id="2.1.1.297" evidence="1"/>
<evidence type="ECO:0000256" key="6">
    <source>
        <dbReference type="SAM" id="MobiDB-lite"/>
    </source>
</evidence>
<dbReference type="RefSeq" id="WP_381829700.1">
    <property type="nucleotide sequence ID" value="NZ_JBHTCF010000004.1"/>
</dbReference>
<evidence type="ECO:0000256" key="3">
    <source>
        <dbReference type="ARBA" id="ARBA00022679"/>
    </source>
</evidence>
<evidence type="ECO:0000256" key="5">
    <source>
        <dbReference type="ARBA" id="ARBA00048391"/>
    </source>
</evidence>
<dbReference type="InterPro" id="IPR022446">
    <property type="entry name" value="MeTrfrase_put"/>
</dbReference>
<dbReference type="PANTHER" id="PTHR18895">
    <property type="entry name" value="HEMK METHYLTRANSFERASE"/>
    <property type="match status" value="1"/>
</dbReference>
<dbReference type="Proteomes" id="UP001596523">
    <property type="component" value="Unassembled WGS sequence"/>
</dbReference>